<keyword evidence="4" id="KW-1185">Reference proteome</keyword>
<protein>
    <submittedName>
        <fullName evidence="3">Putative dehydrogenase</fullName>
    </submittedName>
</protein>
<dbReference type="KEGG" id="dti:Desti_4657"/>
<name>I4CCI9_DESTA</name>
<sequence>MTDKNRANLRIGVIGVGTMGQHHARIVSQTSRITLAGIYDPDPARAAEISSRHGCVCFTDLNDLLKESDAVCIAAPTVTHLELGTVCLEHGLHVLMEKPLAHDAASASQLVEIARKADVILMVGHVERYNPAVIAMMSTLAEAREEIISIDCRRLAPFDGTRCIDADVLFDLMIHDVDLALEIADSPIESITASGRPVFSDKTDVANARMLFRNGATAAFWTGKCSPKKVRTITVTTPRRYLVADTIANTLHMHVADRLPAMESGICLMGDIRSEEISVPRLEPLRSELEDFFNAVQCSSCPVVHGERALWAMQALDLVALSISRSGELVKPDADT</sequence>
<dbReference type="HOGENOM" id="CLU_023194_10_0_7"/>
<evidence type="ECO:0000313" key="3">
    <source>
        <dbReference type="EMBL" id="AFM27280.1"/>
    </source>
</evidence>
<dbReference type="Gene3D" id="3.30.360.10">
    <property type="entry name" value="Dihydrodipicolinate Reductase, domain 2"/>
    <property type="match status" value="1"/>
</dbReference>
<dbReference type="RefSeq" id="WP_014812390.1">
    <property type="nucleotide sequence ID" value="NC_018025.1"/>
</dbReference>
<dbReference type="PANTHER" id="PTHR43377">
    <property type="entry name" value="BILIVERDIN REDUCTASE A"/>
    <property type="match status" value="1"/>
</dbReference>
<dbReference type="OrthoDB" id="9782091at2"/>
<dbReference type="EMBL" id="CP003360">
    <property type="protein sequence ID" value="AFM27280.1"/>
    <property type="molecule type" value="Genomic_DNA"/>
</dbReference>
<evidence type="ECO:0000259" key="2">
    <source>
        <dbReference type="Pfam" id="PF22725"/>
    </source>
</evidence>
<dbReference type="STRING" id="706587.Desti_4657"/>
<dbReference type="InterPro" id="IPR036291">
    <property type="entry name" value="NAD(P)-bd_dom_sf"/>
</dbReference>
<dbReference type="AlphaFoldDB" id="I4CCI9"/>
<evidence type="ECO:0000313" key="4">
    <source>
        <dbReference type="Proteomes" id="UP000006055"/>
    </source>
</evidence>
<dbReference type="GO" id="GO:0000166">
    <property type="term" value="F:nucleotide binding"/>
    <property type="evidence" value="ECO:0007669"/>
    <property type="project" value="InterPro"/>
</dbReference>
<dbReference type="Pfam" id="PF22725">
    <property type="entry name" value="GFO_IDH_MocA_C3"/>
    <property type="match status" value="1"/>
</dbReference>
<feature type="domain" description="GFO/IDH/MocA-like oxidoreductase" evidence="2">
    <location>
        <begin position="167"/>
        <end position="235"/>
    </location>
</feature>
<dbReference type="InterPro" id="IPR055170">
    <property type="entry name" value="GFO_IDH_MocA-like_dom"/>
</dbReference>
<evidence type="ECO:0000259" key="1">
    <source>
        <dbReference type="Pfam" id="PF01408"/>
    </source>
</evidence>
<gene>
    <name evidence="3" type="ordered locus">Desti_4657</name>
</gene>
<accession>I4CCI9</accession>
<dbReference type="InterPro" id="IPR000683">
    <property type="entry name" value="Gfo/Idh/MocA-like_OxRdtase_N"/>
</dbReference>
<dbReference type="Gene3D" id="3.40.50.720">
    <property type="entry name" value="NAD(P)-binding Rossmann-like Domain"/>
    <property type="match status" value="1"/>
</dbReference>
<feature type="domain" description="Gfo/Idh/MocA-like oxidoreductase N-terminal" evidence="1">
    <location>
        <begin position="9"/>
        <end position="125"/>
    </location>
</feature>
<organism evidence="3 4">
    <name type="scientific">Desulfomonile tiedjei (strain ATCC 49306 / DSM 6799 / DCB-1)</name>
    <dbReference type="NCBI Taxonomy" id="706587"/>
    <lineage>
        <taxon>Bacteria</taxon>
        <taxon>Pseudomonadati</taxon>
        <taxon>Thermodesulfobacteriota</taxon>
        <taxon>Desulfomonilia</taxon>
        <taxon>Desulfomonilales</taxon>
        <taxon>Desulfomonilaceae</taxon>
        <taxon>Desulfomonile</taxon>
    </lineage>
</organism>
<proteinExistence type="predicted"/>
<dbReference type="Proteomes" id="UP000006055">
    <property type="component" value="Chromosome"/>
</dbReference>
<dbReference type="Pfam" id="PF01408">
    <property type="entry name" value="GFO_IDH_MocA"/>
    <property type="match status" value="1"/>
</dbReference>
<dbReference type="PANTHER" id="PTHR43377:SF1">
    <property type="entry name" value="BILIVERDIN REDUCTASE A"/>
    <property type="match status" value="1"/>
</dbReference>
<reference evidence="4" key="1">
    <citation type="submission" date="2012-06" db="EMBL/GenBank/DDBJ databases">
        <title>Complete sequence of chromosome of Desulfomonile tiedjei DSM 6799.</title>
        <authorList>
            <person name="Lucas S."/>
            <person name="Copeland A."/>
            <person name="Lapidus A."/>
            <person name="Glavina del Rio T."/>
            <person name="Dalin E."/>
            <person name="Tice H."/>
            <person name="Bruce D."/>
            <person name="Goodwin L."/>
            <person name="Pitluck S."/>
            <person name="Peters L."/>
            <person name="Ovchinnikova G."/>
            <person name="Zeytun A."/>
            <person name="Lu M."/>
            <person name="Kyrpides N."/>
            <person name="Mavromatis K."/>
            <person name="Ivanova N."/>
            <person name="Brettin T."/>
            <person name="Detter J.C."/>
            <person name="Han C."/>
            <person name="Larimer F."/>
            <person name="Land M."/>
            <person name="Hauser L."/>
            <person name="Markowitz V."/>
            <person name="Cheng J.-F."/>
            <person name="Hugenholtz P."/>
            <person name="Woyke T."/>
            <person name="Wu D."/>
            <person name="Spring S."/>
            <person name="Schroeder M."/>
            <person name="Brambilla E."/>
            <person name="Klenk H.-P."/>
            <person name="Eisen J.A."/>
        </authorList>
    </citation>
    <scope>NUCLEOTIDE SEQUENCE [LARGE SCALE GENOMIC DNA]</scope>
    <source>
        <strain evidence="4">ATCC 49306 / DSM 6799 / DCB-1</strain>
    </source>
</reference>
<dbReference type="SUPFAM" id="SSF55347">
    <property type="entry name" value="Glyceraldehyde-3-phosphate dehydrogenase-like, C-terminal domain"/>
    <property type="match status" value="1"/>
</dbReference>
<dbReference type="SUPFAM" id="SSF51735">
    <property type="entry name" value="NAD(P)-binding Rossmann-fold domains"/>
    <property type="match status" value="1"/>
</dbReference>
<dbReference type="eggNOG" id="COG0673">
    <property type="taxonomic scope" value="Bacteria"/>
</dbReference>
<dbReference type="InterPro" id="IPR051450">
    <property type="entry name" value="Gfo/Idh/MocA_Oxidoreductases"/>
</dbReference>